<dbReference type="EMBL" id="JAKZHW010000002">
    <property type="protein sequence ID" value="MCH8616663.1"/>
    <property type="molecule type" value="Genomic_DNA"/>
</dbReference>
<name>A0ABS9VNV4_9SPHN</name>
<protein>
    <submittedName>
        <fullName evidence="1">Uncharacterized protein</fullName>
    </submittedName>
</protein>
<evidence type="ECO:0000313" key="2">
    <source>
        <dbReference type="Proteomes" id="UP001203058"/>
    </source>
</evidence>
<reference evidence="1 2" key="1">
    <citation type="submission" date="2022-03" db="EMBL/GenBank/DDBJ databases">
        <authorList>
            <person name="Jo J.-H."/>
            <person name="Im W.-T."/>
        </authorList>
    </citation>
    <scope>NUCLEOTIDE SEQUENCE [LARGE SCALE GENOMIC DNA]</scope>
    <source>
        <strain evidence="1 2">SM33</strain>
    </source>
</reference>
<comment type="caution">
    <text evidence="1">The sequence shown here is derived from an EMBL/GenBank/DDBJ whole genome shotgun (WGS) entry which is preliminary data.</text>
</comment>
<accession>A0ABS9VNV4</accession>
<organism evidence="1 2">
    <name type="scientific">Sphingomonas telluris</name>
    <dbReference type="NCBI Taxonomy" id="2907998"/>
    <lineage>
        <taxon>Bacteria</taxon>
        <taxon>Pseudomonadati</taxon>
        <taxon>Pseudomonadota</taxon>
        <taxon>Alphaproteobacteria</taxon>
        <taxon>Sphingomonadales</taxon>
        <taxon>Sphingomonadaceae</taxon>
        <taxon>Sphingomonas</taxon>
    </lineage>
</organism>
<dbReference type="Proteomes" id="UP001203058">
    <property type="component" value="Unassembled WGS sequence"/>
</dbReference>
<gene>
    <name evidence="1" type="ORF">LZ016_11205</name>
</gene>
<keyword evidence="2" id="KW-1185">Reference proteome</keyword>
<evidence type="ECO:0000313" key="1">
    <source>
        <dbReference type="EMBL" id="MCH8616663.1"/>
    </source>
</evidence>
<proteinExistence type="predicted"/>
<dbReference type="RefSeq" id="WP_241447561.1">
    <property type="nucleotide sequence ID" value="NZ_JAKZHW010000002.1"/>
</dbReference>
<sequence>MPTDSVSYLTGRGYHAVYREHEVNHCPGCGRTHWLIGRMSAECAFCATALPLAEASMRSHNAPVIIQHKNRHHDRAWAA</sequence>